<name>A0A2P5E7Z9_TREOI</name>
<evidence type="ECO:0000313" key="1">
    <source>
        <dbReference type="EMBL" id="PON81679.1"/>
    </source>
</evidence>
<evidence type="ECO:0000313" key="2">
    <source>
        <dbReference type="Proteomes" id="UP000237000"/>
    </source>
</evidence>
<protein>
    <submittedName>
        <fullName evidence="1">Uncharacterized protein</fullName>
    </submittedName>
</protein>
<comment type="caution">
    <text evidence="1">The sequence shown here is derived from an EMBL/GenBank/DDBJ whole genome shotgun (WGS) entry which is preliminary data.</text>
</comment>
<proteinExistence type="predicted"/>
<dbReference type="OrthoDB" id="10414037at2759"/>
<sequence>MTSQSCMLIMGEEKLMYLFLVSLNLVQHPKLKGICQGIKVQLDCFLINKKLLS</sequence>
<accession>A0A2P5E7Z9</accession>
<organism evidence="1 2">
    <name type="scientific">Trema orientale</name>
    <name type="common">Charcoal tree</name>
    <name type="synonym">Celtis orientalis</name>
    <dbReference type="NCBI Taxonomy" id="63057"/>
    <lineage>
        <taxon>Eukaryota</taxon>
        <taxon>Viridiplantae</taxon>
        <taxon>Streptophyta</taxon>
        <taxon>Embryophyta</taxon>
        <taxon>Tracheophyta</taxon>
        <taxon>Spermatophyta</taxon>
        <taxon>Magnoliopsida</taxon>
        <taxon>eudicotyledons</taxon>
        <taxon>Gunneridae</taxon>
        <taxon>Pentapetalae</taxon>
        <taxon>rosids</taxon>
        <taxon>fabids</taxon>
        <taxon>Rosales</taxon>
        <taxon>Cannabaceae</taxon>
        <taxon>Trema</taxon>
    </lineage>
</organism>
<gene>
    <name evidence="1" type="ORF">TorRG33x02_224980</name>
</gene>
<reference evidence="2" key="1">
    <citation type="submission" date="2016-06" db="EMBL/GenBank/DDBJ databases">
        <title>Parallel loss of symbiosis genes in relatives of nitrogen-fixing non-legume Parasponia.</title>
        <authorList>
            <person name="Van Velzen R."/>
            <person name="Holmer R."/>
            <person name="Bu F."/>
            <person name="Rutten L."/>
            <person name="Van Zeijl A."/>
            <person name="Liu W."/>
            <person name="Santuari L."/>
            <person name="Cao Q."/>
            <person name="Sharma T."/>
            <person name="Shen D."/>
            <person name="Roswanjaya Y."/>
            <person name="Wardhani T."/>
            <person name="Kalhor M.S."/>
            <person name="Jansen J."/>
            <person name="Van den Hoogen J."/>
            <person name="Gungor B."/>
            <person name="Hartog M."/>
            <person name="Hontelez J."/>
            <person name="Verver J."/>
            <person name="Yang W.-C."/>
            <person name="Schijlen E."/>
            <person name="Repin R."/>
            <person name="Schilthuizen M."/>
            <person name="Schranz E."/>
            <person name="Heidstra R."/>
            <person name="Miyata K."/>
            <person name="Fedorova E."/>
            <person name="Kohlen W."/>
            <person name="Bisseling T."/>
            <person name="Smit S."/>
            <person name="Geurts R."/>
        </authorList>
    </citation>
    <scope>NUCLEOTIDE SEQUENCE [LARGE SCALE GENOMIC DNA]</scope>
    <source>
        <strain evidence="2">cv. RG33-2</strain>
    </source>
</reference>
<dbReference type="AlphaFoldDB" id="A0A2P5E7Z9"/>
<dbReference type="Proteomes" id="UP000237000">
    <property type="component" value="Unassembled WGS sequence"/>
</dbReference>
<dbReference type="InParanoid" id="A0A2P5E7Z9"/>
<dbReference type="EMBL" id="JXTC01000210">
    <property type="protein sequence ID" value="PON81679.1"/>
    <property type="molecule type" value="Genomic_DNA"/>
</dbReference>
<keyword evidence="2" id="KW-1185">Reference proteome</keyword>